<evidence type="ECO:0000256" key="1">
    <source>
        <dbReference type="ARBA" id="ARBA00022722"/>
    </source>
</evidence>
<evidence type="ECO:0000256" key="6">
    <source>
        <dbReference type="ARBA" id="ARBA00022839"/>
    </source>
</evidence>
<dbReference type="InterPro" id="IPR027417">
    <property type="entry name" value="P-loop_NTPase"/>
</dbReference>
<evidence type="ECO:0000256" key="2">
    <source>
        <dbReference type="ARBA" id="ARBA00022741"/>
    </source>
</evidence>
<dbReference type="PANTHER" id="PTHR30591">
    <property type="entry name" value="RECBCD ENZYME SUBUNIT RECC"/>
    <property type="match status" value="1"/>
</dbReference>
<dbReference type="GO" id="GO:0004527">
    <property type="term" value="F:exonuclease activity"/>
    <property type="evidence" value="ECO:0007669"/>
    <property type="project" value="UniProtKB-KW"/>
</dbReference>
<dbReference type="InterPro" id="IPR011335">
    <property type="entry name" value="Restrct_endonuc-II-like"/>
</dbReference>
<accession>A0A1I0DPD0</accession>
<gene>
    <name evidence="11" type="ORF">SAMN05421676_104109</name>
</gene>
<keyword evidence="8" id="KW-0238">DNA-binding</keyword>
<keyword evidence="4" id="KW-0378">Hydrolase</keyword>
<reference evidence="12" key="1">
    <citation type="submission" date="2016-10" db="EMBL/GenBank/DDBJ databases">
        <authorList>
            <person name="Varghese N."/>
            <person name="Submissions S."/>
        </authorList>
    </citation>
    <scope>NUCLEOTIDE SEQUENCE [LARGE SCALE GENOMIC DNA]</scope>
    <source>
        <strain evidence="12">CGMCC 1.3566</strain>
    </source>
</reference>
<dbReference type="PANTHER" id="PTHR30591:SF1">
    <property type="entry name" value="RECBCD ENZYME SUBUNIT RECC"/>
    <property type="match status" value="1"/>
</dbReference>
<dbReference type="Pfam" id="PF12705">
    <property type="entry name" value="PDDEXK_1"/>
    <property type="match status" value="1"/>
</dbReference>
<dbReference type="Gene3D" id="3.40.50.300">
    <property type="entry name" value="P-loop containing nucleotide triphosphate hydrolases"/>
    <property type="match status" value="1"/>
</dbReference>
<sequence>MPRSFSRPGRLVHSILEWMNEQYSVRAFLHLLQEGLFVLPDQAPSIVRISTLLREADIGWNPARYQQQLNQLVRKYEYKISSTSKLQRRKDWEGKWRDLLWLKDWFIELFRKLPAIDSIIHEKEMLKSIYFIVENYATTISTIDQSAKETILNHLDKLTPYAVEALNRYDMFEKVSDLLNSIRIHKSAPKPGHLHIDSYQRGTYYNRSHVFIVGADNQSFPGMPSEDPLLLDEERQNLNSNLKRMKEKGEENQYTMLQLLALTDGPVSISYCSFNVHENRPVQPSYLFLQCYRAVTENTLADFKELKNLSSPSIPEDTFDDKDYWLSFLNQQEGYRLEDQVKHEYRNVMYGSQADKARRMEQFTEYDGRVNIDVSEYDPRRNPNRTLTAGKLEKLASCSYAYFLEEILQVKPVEEYTYDSFAWLDAPTRGTLLHSIFETFYQRLYKNRQKPSFLLHQQELHTLAHQLIDEQKVVQPPPNERVFQRETEDIIQACDIFLKEEEEFSQTNDALYFEYSFGVGEAEPAEIKLPSNEKILISGKIDRVDQSTDGSFHIIDYKTGSTYNYKDYESFKGGRQLQHFIYALAIEQHLKLEQGAVKESSYFFPTSEGKGRRFSRKQDAALRKNGLDILEKLIDVIKSGQFSMTDNPNDCHFCQLNSVCRRSFYDADTLEAKQMDPAQEGVRKFKGVRNYD</sequence>
<dbReference type="EMBL" id="FOHJ01000004">
    <property type="protein sequence ID" value="SET34409.1"/>
    <property type="molecule type" value="Genomic_DNA"/>
</dbReference>
<keyword evidence="9" id="KW-0234">DNA repair</keyword>
<keyword evidence="7" id="KW-0067">ATP-binding</keyword>
<dbReference type="GO" id="GO:0005524">
    <property type="term" value="F:ATP binding"/>
    <property type="evidence" value="ECO:0007669"/>
    <property type="project" value="UniProtKB-KW"/>
</dbReference>
<dbReference type="SUPFAM" id="SSF52540">
    <property type="entry name" value="P-loop containing nucleoside triphosphate hydrolases"/>
    <property type="match status" value="1"/>
</dbReference>
<dbReference type="AlphaFoldDB" id="A0A1I0DPD0"/>
<name>A0A1I0DPD0_9BACI</name>
<dbReference type="InterPro" id="IPR011604">
    <property type="entry name" value="PDDEXK-like_dom_sf"/>
</dbReference>
<evidence type="ECO:0000313" key="12">
    <source>
        <dbReference type="Proteomes" id="UP000199095"/>
    </source>
</evidence>
<evidence type="ECO:0000256" key="3">
    <source>
        <dbReference type="ARBA" id="ARBA00022763"/>
    </source>
</evidence>
<feature type="domain" description="PD-(D/E)XK endonuclease-like" evidence="10">
    <location>
        <begin position="387"/>
        <end position="661"/>
    </location>
</feature>
<evidence type="ECO:0000256" key="7">
    <source>
        <dbReference type="ARBA" id="ARBA00022840"/>
    </source>
</evidence>
<keyword evidence="3" id="KW-0227">DNA damage</keyword>
<dbReference type="InterPro" id="IPR038726">
    <property type="entry name" value="PDDEXK_AddAB-type"/>
</dbReference>
<dbReference type="GO" id="GO:0003677">
    <property type="term" value="F:DNA binding"/>
    <property type="evidence" value="ECO:0007669"/>
    <property type="project" value="UniProtKB-KW"/>
</dbReference>
<dbReference type="GO" id="GO:0006310">
    <property type="term" value="P:DNA recombination"/>
    <property type="evidence" value="ECO:0007669"/>
    <property type="project" value="TreeGrafter"/>
</dbReference>
<evidence type="ECO:0000256" key="9">
    <source>
        <dbReference type="ARBA" id="ARBA00023204"/>
    </source>
</evidence>
<keyword evidence="2" id="KW-0547">Nucleotide-binding</keyword>
<evidence type="ECO:0000313" key="11">
    <source>
        <dbReference type="EMBL" id="SET34409.1"/>
    </source>
</evidence>
<evidence type="ECO:0000256" key="4">
    <source>
        <dbReference type="ARBA" id="ARBA00022801"/>
    </source>
</evidence>
<protein>
    <submittedName>
        <fullName evidence="11">ATP-dependent helicase/nuclease subunit B</fullName>
    </submittedName>
</protein>
<dbReference type="GO" id="GO:0006281">
    <property type="term" value="P:DNA repair"/>
    <property type="evidence" value="ECO:0007669"/>
    <property type="project" value="UniProtKB-KW"/>
</dbReference>
<evidence type="ECO:0000256" key="5">
    <source>
        <dbReference type="ARBA" id="ARBA00022806"/>
    </source>
</evidence>
<dbReference type="Gene3D" id="3.90.320.10">
    <property type="match status" value="1"/>
</dbReference>
<proteinExistence type="predicted"/>
<evidence type="ECO:0000259" key="10">
    <source>
        <dbReference type="Pfam" id="PF12705"/>
    </source>
</evidence>
<keyword evidence="12" id="KW-1185">Reference proteome</keyword>
<keyword evidence="6" id="KW-0269">Exonuclease</keyword>
<dbReference type="STRING" id="237682.SAMN05421676_104109"/>
<evidence type="ECO:0000256" key="8">
    <source>
        <dbReference type="ARBA" id="ARBA00023125"/>
    </source>
</evidence>
<dbReference type="Proteomes" id="UP000199095">
    <property type="component" value="Unassembled WGS sequence"/>
</dbReference>
<keyword evidence="1" id="KW-0540">Nuclease</keyword>
<keyword evidence="5 11" id="KW-0347">Helicase</keyword>
<dbReference type="GO" id="GO:0004386">
    <property type="term" value="F:helicase activity"/>
    <property type="evidence" value="ECO:0007669"/>
    <property type="project" value="UniProtKB-KW"/>
</dbReference>
<organism evidence="11 12">
    <name type="scientific">Salinibacillus kushneri</name>
    <dbReference type="NCBI Taxonomy" id="237682"/>
    <lineage>
        <taxon>Bacteria</taxon>
        <taxon>Bacillati</taxon>
        <taxon>Bacillota</taxon>
        <taxon>Bacilli</taxon>
        <taxon>Bacillales</taxon>
        <taxon>Bacillaceae</taxon>
        <taxon>Salinibacillus</taxon>
    </lineage>
</organism>
<dbReference type="SUPFAM" id="SSF52980">
    <property type="entry name" value="Restriction endonuclease-like"/>
    <property type="match status" value="1"/>
</dbReference>